<name>U1GJU9_ENDPU</name>
<evidence type="ECO:0000259" key="2">
    <source>
        <dbReference type="SMART" id="SM00355"/>
    </source>
</evidence>
<dbReference type="GeneID" id="19237946"/>
<feature type="compositionally biased region" description="Polar residues" evidence="1">
    <location>
        <begin position="287"/>
        <end position="299"/>
    </location>
</feature>
<feature type="compositionally biased region" description="Basic and acidic residues" evidence="1">
    <location>
        <begin position="697"/>
        <end position="716"/>
    </location>
</feature>
<gene>
    <name evidence="3" type="ORF">EPUS_02897</name>
</gene>
<organism evidence="3 4">
    <name type="scientific">Endocarpon pusillum (strain Z07020 / HMAS-L-300199)</name>
    <name type="common">Lichen-forming fungus</name>
    <dbReference type="NCBI Taxonomy" id="1263415"/>
    <lineage>
        <taxon>Eukaryota</taxon>
        <taxon>Fungi</taxon>
        <taxon>Dikarya</taxon>
        <taxon>Ascomycota</taxon>
        <taxon>Pezizomycotina</taxon>
        <taxon>Eurotiomycetes</taxon>
        <taxon>Chaetothyriomycetidae</taxon>
        <taxon>Verrucariales</taxon>
        <taxon>Verrucariaceae</taxon>
        <taxon>Endocarpon</taxon>
    </lineage>
</organism>
<evidence type="ECO:0000256" key="1">
    <source>
        <dbReference type="SAM" id="MobiDB-lite"/>
    </source>
</evidence>
<dbReference type="SMART" id="SM00355">
    <property type="entry name" value="ZnF_C2H2"/>
    <property type="match status" value="3"/>
</dbReference>
<dbReference type="Proteomes" id="UP000019373">
    <property type="component" value="Unassembled WGS sequence"/>
</dbReference>
<feature type="region of interest" description="Disordered" evidence="1">
    <location>
        <begin position="455"/>
        <end position="517"/>
    </location>
</feature>
<feature type="region of interest" description="Disordered" evidence="1">
    <location>
        <begin position="200"/>
        <end position="349"/>
    </location>
</feature>
<dbReference type="OrthoDB" id="3524154at2759"/>
<protein>
    <recommendedName>
        <fullName evidence="2">C2H2-type domain-containing protein</fullName>
    </recommendedName>
</protein>
<proteinExistence type="predicted"/>
<feature type="domain" description="C2H2-type" evidence="2">
    <location>
        <begin position="597"/>
        <end position="622"/>
    </location>
</feature>
<evidence type="ECO:0000313" key="3">
    <source>
        <dbReference type="EMBL" id="ERF72106.1"/>
    </source>
</evidence>
<feature type="compositionally biased region" description="Polar residues" evidence="1">
    <location>
        <begin position="464"/>
        <end position="515"/>
    </location>
</feature>
<dbReference type="AlphaFoldDB" id="U1GJU9"/>
<dbReference type="EMBL" id="KE721112">
    <property type="protein sequence ID" value="ERF72106.1"/>
    <property type="molecule type" value="Genomic_DNA"/>
</dbReference>
<feature type="domain" description="C2H2-type" evidence="2">
    <location>
        <begin position="420"/>
        <end position="442"/>
    </location>
</feature>
<reference evidence="4" key="1">
    <citation type="journal article" date="2014" name="BMC Genomics">
        <title>Genome characteristics reveal the impact of lichenization on lichen-forming fungus Endocarpon pusillum Hedwig (Verrucariales, Ascomycota).</title>
        <authorList>
            <person name="Wang Y.-Y."/>
            <person name="Liu B."/>
            <person name="Zhang X.-Y."/>
            <person name="Zhou Q.-M."/>
            <person name="Zhang T."/>
            <person name="Li H."/>
            <person name="Yu Y.-F."/>
            <person name="Zhang X.-L."/>
            <person name="Hao X.-Y."/>
            <person name="Wang M."/>
            <person name="Wang L."/>
            <person name="Wei J.-C."/>
        </authorList>
    </citation>
    <scope>NUCLEOTIDE SEQUENCE [LARGE SCALE GENOMIC DNA]</scope>
    <source>
        <strain evidence="4">Z07020 / HMAS-L-300199</strain>
    </source>
</reference>
<dbReference type="RefSeq" id="XP_007802175.1">
    <property type="nucleotide sequence ID" value="XM_007803984.1"/>
</dbReference>
<feature type="compositionally biased region" description="Polar residues" evidence="1">
    <location>
        <begin position="321"/>
        <end position="331"/>
    </location>
</feature>
<keyword evidence="4" id="KW-1185">Reference proteome</keyword>
<evidence type="ECO:0000313" key="4">
    <source>
        <dbReference type="Proteomes" id="UP000019373"/>
    </source>
</evidence>
<sequence>MSSETSLGILVDEIEAHALLAHDRCRHASSDFDTVEWDITCLRFTLKEIKHELSKPVSKIRSAEQARQEALATIVKSYRPLLHQLHQFATKDQGFKKKRIWRSHKPNSAVLDRFHRELQFQTQTINLYLSTLTATIKPGPAQEATDTLQAVHQGSEVDAQWSLLRLRLIEDGITDTDIEAHTTSIRALLRERLPSYHDLPSGPGLLETDNSCDTSAGSHENVLQRVSQPEYSASGKGRYSDQVDQDQDQHAHSGASTSFSLGVAPNARNGSTNRPLLTKDNEHLLTRTPNTQPASTLNKSEGDTDSESEVLHFSKERHASGPSSPRSTTKMITPMPQPTLSSHKHQSSASHEVALDGVMSEHHDTIVVWSCAAIYPDEAAFFDSIYNLSVSVCGLCGELVRKSPDVTQRKKHLSNIHKWHTCNRDQLFYRADDFRRHLKHTHYAVPGWWSQTLERSARRKVHRPQTTDASNHPSPPQGSTRSRLRAQSSTHHQDLPNPSNAEVMQRPSSTFNGTESMHRVHSDISEYDAQGNLLKRTITDSYTSVADAAAPSLERHRSSPRPHTKQVLNAAKNAPSKEITQGKFAPPLTQDQSHLGHSCPFCSTSQKFYSRALLARHISVTHKDFVARPIQAVKHQKLKRAYKKLHSTLQSFCQNMAQASDTGREGSVVTDHVIQVLDELDDEFWPSSSESSENSESGEHPSLDDVDVSDKEEAYS</sequence>
<dbReference type="HOGENOM" id="CLU_385883_0_0_1"/>
<feature type="region of interest" description="Disordered" evidence="1">
    <location>
        <begin position="684"/>
        <end position="716"/>
    </location>
</feature>
<feature type="compositionally biased region" description="Basic and acidic residues" evidence="1">
    <location>
        <begin position="309"/>
        <end position="319"/>
    </location>
</feature>
<dbReference type="InterPro" id="IPR013087">
    <property type="entry name" value="Znf_C2H2_type"/>
</dbReference>
<accession>U1GJU9</accession>
<feature type="region of interest" description="Disordered" evidence="1">
    <location>
        <begin position="548"/>
        <end position="567"/>
    </location>
</feature>
<feature type="domain" description="C2H2-type" evidence="2">
    <location>
        <begin position="391"/>
        <end position="417"/>
    </location>
</feature>
<feature type="compositionally biased region" description="Polar residues" evidence="1">
    <location>
        <begin position="208"/>
        <end position="218"/>
    </location>
</feature>